<accession>A0A4U0U8V3</accession>
<name>A0A4U0U8V3_9PEZI</name>
<evidence type="ECO:0000313" key="2">
    <source>
        <dbReference type="EMBL" id="TKA30675.1"/>
    </source>
</evidence>
<dbReference type="Proteomes" id="UP000308549">
    <property type="component" value="Unassembled WGS sequence"/>
</dbReference>
<proteinExistence type="predicted"/>
<dbReference type="OrthoDB" id="3874495at2759"/>
<feature type="region of interest" description="Disordered" evidence="1">
    <location>
        <begin position="1"/>
        <end position="37"/>
    </location>
</feature>
<evidence type="ECO:0000256" key="1">
    <source>
        <dbReference type="SAM" id="MobiDB-lite"/>
    </source>
</evidence>
<dbReference type="AlphaFoldDB" id="A0A4U0U8V3"/>
<dbReference type="EMBL" id="NAJL01000010">
    <property type="protein sequence ID" value="TKA30675.1"/>
    <property type="molecule type" value="Genomic_DNA"/>
</dbReference>
<gene>
    <name evidence="2" type="ORF">B0A50_02395</name>
</gene>
<evidence type="ECO:0000313" key="3">
    <source>
        <dbReference type="Proteomes" id="UP000308549"/>
    </source>
</evidence>
<feature type="compositionally biased region" description="Basic residues" evidence="1">
    <location>
        <begin position="8"/>
        <end position="18"/>
    </location>
</feature>
<feature type="region of interest" description="Disordered" evidence="1">
    <location>
        <begin position="187"/>
        <end position="245"/>
    </location>
</feature>
<sequence>MDKAERRSVKRRNRKLRKAGPEATIAQQQRSFQRAGQDEQAARLEKTAKLQMPDDARLHHHFAIYPEHTSLLLSSEPRVDKRHHPALNRVMWFNELDKTHTFSLANLRCQVSCFAIMQPLTHGRDGNAATVSPLLATYLAASHEGVRSPGIFTAREDFIAKWQATPGDIFTVSKKILRNIKRSMSEADRKRVFHTQDPTSAGGIDDDDDSSGDEKSYQAAGPEDTEMKDATSAEGDDEDEPAAGTAGKEMDDLAEVMGDLSSLGPSSQPLPSIHYEFEALMQQPEYATRTEEQKEQARLDYREIVYQDMMKEIEEYEASDKDQDDYGSRIQILDEGLATLTESIYESDLWALAGLSLK</sequence>
<reference evidence="2 3" key="1">
    <citation type="submission" date="2017-03" db="EMBL/GenBank/DDBJ databases">
        <title>Genomes of endolithic fungi from Antarctica.</title>
        <authorList>
            <person name="Coleine C."/>
            <person name="Masonjones S."/>
            <person name="Stajich J.E."/>
        </authorList>
    </citation>
    <scope>NUCLEOTIDE SEQUENCE [LARGE SCALE GENOMIC DNA]</scope>
    <source>
        <strain evidence="2 3">CCFEE 6315</strain>
    </source>
</reference>
<organism evidence="2 3">
    <name type="scientific">Salinomyces thailandicus</name>
    <dbReference type="NCBI Taxonomy" id="706561"/>
    <lineage>
        <taxon>Eukaryota</taxon>
        <taxon>Fungi</taxon>
        <taxon>Dikarya</taxon>
        <taxon>Ascomycota</taxon>
        <taxon>Pezizomycotina</taxon>
        <taxon>Dothideomycetes</taxon>
        <taxon>Dothideomycetidae</taxon>
        <taxon>Mycosphaerellales</taxon>
        <taxon>Teratosphaeriaceae</taxon>
        <taxon>Salinomyces</taxon>
    </lineage>
</organism>
<protein>
    <submittedName>
        <fullName evidence="2">Uncharacterized protein</fullName>
    </submittedName>
</protein>
<comment type="caution">
    <text evidence="2">The sequence shown here is derived from an EMBL/GenBank/DDBJ whole genome shotgun (WGS) entry which is preliminary data.</text>
</comment>
<feature type="compositionally biased region" description="Polar residues" evidence="1">
    <location>
        <begin position="25"/>
        <end position="34"/>
    </location>
</feature>
<keyword evidence="3" id="KW-1185">Reference proteome</keyword>